<gene>
    <name evidence="1" type="ORF">FRD01_10160</name>
</gene>
<reference evidence="1 2" key="1">
    <citation type="submission" date="2019-08" db="EMBL/GenBank/DDBJ databases">
        <authorList>
            <person name="Liang Q."/>
        </authorList>
    </citation>
    <scope>NUCLEOTIDE SEQUENCE [LARGE SCALE GENOMIC DNA]</scope>
    <source>
        <strain evidence="1 2">V1718</strain>
    </source>
</reference>
<dbReference type="InterPro" id="IPR036941">
    <property type="entry name" value="Rcpt_L-dom_sf"/>
</dbReference>
<dbReference type="Gene3D" id="3.80.20.20">
    <property type="entry name" value="Receptor L-domain"/>
    <property type="match status" value="1"/>
</dbReference>
<proteinExistence type="predicted"/>
<protein>
    <submittedName>
        <fullName evidence="1">Uncharacterized protein</fullName>
    </submittedName>
</protein>
<dbReference type="EMBL" id="CP042467">
    <property type="protein sequence ID" value="QED27598.1"/>
    <property type="molecule type" value="Genomic_DNA"/>
</dbReference>
<dbReference type="PROSITE" id="PS51257">
    <property type="entry name" value="PROKAR_LIPOPROTEIN"/>
    <property type="match status" value="1"/>
</dbReference>
<dbReference type="AlphaFoldDB" id="A0A5B8XRM5"/>
<evidence type="ECO:0000313" key="2">
    <source>
        <dbReference type="Proteomes" id="UP000321595"/>
    </source>
</evidence>
<sequence length="231" mass="25773">MKTRFEPQVLFFMAVFLGSVLGGCMHQEVDNLPIEGADGDMSFPDQVEDAEVDLVECGNPDEIWRADQLQNAQGCEVILGSLSLVNFFQESVQELSEVREIRQDLAISRAFNLKEFDGLLSIEAIGRTLFLQEIPHMPTTISFSRLRSVEGRLDLNSLPAEEITFPVLGSVGGLRVSSVPNLRSLDGFASLKRVEGDLEIFAERVTEEEFLEFLSKVEVTGTVKFNGEFYD</sequence>
<organism evidence="1 2">
    <name type="scientific">Microvenator marinus</name>
    <dbReference type="NCBI Taxonomy" id="2600177"/>
    <lineage>
        <taxon>Bacteria</taxon>
        <taxon>Deltaproteobacteria</taxon>
        <taxon>Bradymonadales</taxon>
        <taxon>Microvenatoraceae</taxon>
        <taxon>Microvenator</taxon>
    </lineage>
</organism>
<dbReference type="SUPFAM" id="SSF52058">
    <property type="entry name" value="L domain-like"/>
    <property type="match status" value="1"/>
</dbReference>
<keyword evidence="2" id="KW-1185">Reference proteome</keyword>
<name>A0A5B8XRM5_9DELT</name>
<dbReference type="Proteomes" id="UP000321595">
    <property type="component" value="Chromosome"/>
</dbReference>
<accession>A0A5B8XRM5</accession>
<evidence type="ECO:0000313" key="1">
    <source>
        <dbReference type="EMBL" id="QED27598.1"/>
    </source>
</evidence>
<dbReference type="KEGG" id="bbae:FRD01_10160"/>
<dbReference type="RefSeq" id="WP_146959283.1">
    <property type="nucleotide sequence ID" value="NZ_CP042467.1"/>
</dbReference>